<feature type="non-terminal residue" evidence="2">
    <location>
        <position position="122"/>
    </location>
</feature>
<reference evidence="2 3" key="1">
    <citation type="submission" date="2020-02" db="EMBL/GenBank/DDBJ databases">
        <authorList>
            <person name="Ferguson B K."/>
        </authorList>
    </citation>
    <scope>NUCLEOTIDE SEQUENCE [LARGE SCALE GENOMIC DNA]</scope>
</reference>
<dbReference type="EMBL" id="CADCXU010029622">
    <property type="protein sequence ID" value="CAB0015844.1"/>
    <property type="molecule type" value="Genomic_DNA"/>
</dbReference>
<evidence type="ECO:0000313" key="2">
    <source>
        <dbReference type="EMBL" id="CAB0015844.1"/>
    </source>
</evidence>
<proteinExistence type="predicted"/>
<dbReference type="Proteomes" id="UP000479000">
    <property type="component" value="Unassembled WGS sequence"/>
</dbReference>
<keyword evidence="3" id="KW-1185">Reference proteome</keyword>
<gene>
    <name evidence="2" type="ORF">NTEN_LOCUS20184</name>
</gene>
<evidence type="ECO:0000313" key="3">
    <source>
        <dbReference type="Proteomes" id="UP000479000"/>
    </source>
</evidence>
<feature type="compositionally biased region" description="Polar residues" evidence="1">
    <location>
        <begin position="48"/>
        <end position="62"/>
    </location>
</feature>
<accession>A0A6H5HDJ5</accession>
<feature type="region of interest" description="Disordered" evidence="1">
    <location>
        <begin position="1"/>
        <end position="67"/>
    </location>
</feature>
<evidence type="ECO:0000256" key="1">
    <source>
        <dbReference type="SAM" id="MobiDB-lite"/>
    </source>
</evidence>
<feature type="compositionally biased region" description="Low complexity" evidence="1">
    <location>
        <begin position="27"/>
        <end position="41"/>
    </location>
</feature>
<dbReference type="AlphaFoldDB" id="A0A6H5HDJ5"/>
<name>A0A6H5HDJ5_9HEMI</name>
<feature type="compositionally biased region" description="Polar residues" evidence="1">
    <location>
        <begin position="1"/>
        <end position="26"/>
    </location>
</feature>
<organism evidence="2 3">
    <name type="scientific">Nesidiocoris tenuis</name>
    <dbReference type="NCBI Taxonomy" id="355587"/>
    <lineage>
        <taxon>Eukaryota</taxon>
        <taxon>Metazoa</taxon>
        <taxon>Ecdysozoa</taxon>
        <taxon>Arthropoda</taxon>
        <taxon>Hexapoda</taxon>
        <taxon>Insecta</taxon>
        <taxon>Pterygota</taxon>
        <taxon>Neoptera</taxon>
        <taxon>Paraneoptera</taxon>
        <taxon>Hemiptera</taxon>
        <taxon>Heteroptera</taxon>
        <taxon>Panheteroptera</taxon>
        <taxon>Cimicomorpha</taxon>
        <taxon>Miridae</taxon>
        <taxon>Dicyphina</taxon>
        <taxon>Nesidiocoris</taxon>
    </lineage>
</organism>
<sequence>MRYNQGQFNQSMGSGNGFQPRTGNTFQNRNNGGSNNYQNRSAGPRGLQNPNGYQNRSNNYRSNDLYVPPYMDHQISTQTTSLGVNANKEMSNNNNLPKIRADPPPWITLSITYGLQRMKITG</sequence>
<protein>
    <submittedName>
        <fullName evidence="2">Uncharacterized protein</fullName>
    </submittedName>
</protein>